<evidence type="ECO:0000256" key="2">
    <source>
        <dbReference type="ARBA" id="ARBA00022448"/>
    </source>
</evidence>
<dbReference type="EMBL" id="LLWF02000075">
    <property type="protein sequence ID" value="ONH82043.1"/>
    <property type="molecule type" value="Genomic_DNA"/>
</dbReference>
<reference evidence="10" key="1">
    <citation type="submission" date="2016-12" db="EMBL/GenBank/DDBJ databases">
        <title>Draft genome sequence of Roseomonas mucosa strain AU37, isolated from a peripheral intravenous catheter.</title>
        <authorList>
            <person name="Choudhury M.A."/>
            <person name="Sidjabat H.E."/>
            <person name="Wailan A.M."/>
            <person name="Zhang L."/>
            <person name="Marsh N.M."/>
            <person name="Rickard C.M."/>
            <person name="Davies M."/>
            <person name="Mcmillan D.J."/>
        </authorList>
    </citation>
    <scope>NUCLEOTIDE SEQUENCE [LARGE SCALE GENOMIC DNA]</scope>
    <source>
        <strain evidence="10">AU37</strain>
    </source>
</reference>
<evidence type="ECO:0000256" key="7">
    <source>
        <dbReference type="ARBA" id="ARBA00023136"/>
    </source>
</evidence>
<evidence type="ECO:0000256" key="5">
    <source>
        <dbReference type="ARBA" id="ARBA00022989"/>
    </source>
</evidence>
<keyword evidence="5 9" id="KW-1133">Transmembrane helix</keyword>
<keyword evidence="11" id="KW-1185">Reference proteome</keyword>
<dbReference type="PANTHER" id="PTHR33281">
    <property type="entry name" value="UPF0187 PROTEIN YNEE"/>
    <property type="match status" value="1"/>
</dbReference>
<feature type="transmembrane region" description="Helical" evidence="9">
    <location>
        <begin position="52"/>
        <end position="70"/>
    </location>
</feature>
<accession>A0A1S8D158</accession>
<proteinExistence type="inferred from homology"/>
<evidence type="ECO:0000313" key="11">
    <source>
        <dbReference type="Proteomes" id="UP000054844"/>
    </source>
</evidence>
<dbReference type="PANTHER" id="PTHR33281:SF19">
    <property type="entry name" value="VOLTAGE-DEPENDENT ANION CHANNEL-FORMING PROTEIN YNEE"/>
    <property type="match status" value="1"/>
</dbReference>
<dbReference type="InterPro" id="IPR044669">
    <property type="entry name" value="YneE/VCCN1/2-like"/>
</dbReference>
<comment type="similarity">
    <text evidence="8">Belongs to the anion channel-forming bestrophin (TC 1.A.46) family.</text>
</comment>
<keyword evidence="4 9" id="KW-0812">Transmembrane</keyword>
<dbReference type="OrthoDB" id="445589at2"/>
<comment type="caution">
    <text evidence="10">The sequence shown here is derived from an EMBL/GenBank/DDBJ whole genome shotgun (WGS) entry which is preliminary data.</text>
</comment>
<feature type="transmembrane region" description="Helical" evidence="9">
    <location>
        <begin position="218"/>
        <end position="249"/>
    </location>
</feature>
<evidence type="ECO:0000256" key="6">
    <source>
        <dbReference type="ARBA" id="ARBA00023065"/>
    </source>
</evidence>
<keyword evidence="7 9" id="KW-0472">Membrane</keyword>
<dbReference type="RefSeq" id="WP_058390144.1">
    <property type="nucleotide sequence ID" value="NZ_CP025189.1"/>
</dbReference>
<dbReference type="Proteomes" id="UP000054844">
    <property type="component" value="Unassembled WGS sequence"/>
</dbReference>
<dbReference type="GO" id="GO:0005886">
    <property type="term" value="C:plasma membrane"/>
    <property type="evidence" value="ECO:0007669"/>
    <property type="project" value="UniProtKB-SubCell"/>
</dbReference>
<dbReference type="STRING" id="207340.APZ41_016640"/>
<evidence type="ECO:0000256" key="3">
    <source>
        <dbReference type="ARBA" id="ARBA00022475"/>
    </source>
</evidence>
<keyword evidence="2" id="KW-0813">Transport</keyword>
<evidence type="ECO:0000313" key="10">
    <source>
        <dbReference type="EMBL" id="ONH82043.1"/>
    </source>
</evidence>
<feature type="transmembrane region" description="Helical" evidence="9">
    <location>
        <begin position="12"/>
        <end position="40"/>
    </location>
</feature>
<dbReference type="Pfam" id="PF25539">
    <property type="entry name" value="Bestrophin_2"/>
    <property type="match status" value="1"/>
</dbReference>
<keyword evidence="6" id="KW-0406">Ion transport</keyword>
<organism evidence="10 11">
    <name type="scientific">Roseomonas mucosa</name>
    <dbReference type="NCBI Taxonomy" id="207340"/>
    <lineage>
        <taxon>Bacteria</taxon>
        <taxon>Pseudomonadati</taxon>
        <taxon>Pseudomonadota</taxon>
        <taxon>Alphaproteobacteria</taxon>
        <taxon>Acetobacterales</taxon>
        <taxon>Roseomonadaceae</taxon>
        <taxon>Roseomonas</taxon>
    </lineage>
</organism>
<sequence length="303" mass="33349">MIVRSRPGTLDLLFALRGSVVPLVAPRVLLVTGIALLLALLDRRYPGIFPEFSAAPFTVLGLTLSIFLSFRNNACHARWWEGRQLWGRLITENRIFARLATSLLPEGDSRTRLLRRVAGFAHLLATQLRGRDGLERARPWLPAGEAAALATRRNRPDAVLRAQSAELAALLRAGTLSDILHVQISAPLAEMTGIQAGCERIHNTPLPYAYSLLLHRSAWLFCLLMPFGFVGTLGFGTPVVVAILAYTLFGLDALGDELEDPFGDEANDLALDAMVRVIETDLLEALGETDLPEPLRPTRYLLR</sequence>
<dbReference type="GO" id="GO:0005254">
    <property type="term" value="F:chloride channel activity"/>
    <property type="evidence" value="ECO:0007669"/>
    <property type="project" value="InterPro"/>
</dbReference>
<evidence type="ECO:0000256" key="1">
    <source>
        <dbReference type="ARBA" id="ARBA00004651"/>
    </source>
</evidence>
<name>A0A1S8D158_9PROT</name>
<keyword evidence="3" id="KW-1003">Cell membrane</keyword>
<evidence type="ECO:0000256" key="4">
    <source>
        <dbReference type="ARBA" id="ARBA00022692"/>
    </source>
</evidence>
<dbReference type="AlphaFoldDB" id="A0A1S8D158"/>
<evidence type="ECO:0000256" key="9">
    <source>
        <dbReference type="SAM" id="Phobius"/>
    </source>
</evidence>
<gene>
    <name evidence="10" type="ORF">APZ41_016640</name>
</gene>
<evidence type="ECO:0000256" key="8">
    <source>
        <dbReference type="ARBA" id="ARBA00034708"/>
    </source>
</evidence>
<protein>
    <submittedName>
        <fullName evidence="10">Bestrophin</fullName>
    </submittedName>
</protein>
<comment type="subcellular location">
    <subcellularLocation>
        <location evidence="1">Cell membrane</location>
        <topology evidence="1">Multi-pass membrane protein</topology>
    </subcellularLocation>
</comment>